<dbReference type="EMBL" id="JARJCW010000011">
    <property type="protein sequence ID" value="KAJ7219570.1"/>
    <property type="molecule type" value="Genomic_DNA"/>
</dbReference>
<organism evidence="2 3">
    <name type="scientific">Mycena pura</name>
    <dbReference type="NCBI Taxonomy" id="153505"/>
    <lineage>
        <taxon>Eukaryota</taxon>
        <taxon>Fungi</taxon>
        <taxon>Dikarya</taxon>
        <taxon>Basidiomycota</taxon>
        <taxon>Agaricomycotina</taxon>
        <taxon>Agaricomycetes</taxon>
        <taxon>Agaricomycetidae</taxon>
        <taxon>Agaricales</taxon>
        <taxon>Marasmiineae</taxon>
        <taxon>Mycenaceae</taxon>
        <taxon>Mycena</taxon>
    </lineage>
</organism>
<comment type="caution">
    <text evidence="2">The sequence shown here is derived from an EMBL/GenBank/DDBJ whole genome shotgun (WGS) entry which is preliminary data.</text>
</comment>
<keyword evidence="3" id="KW-1185">Reference proteome</keyword>
<dbReference type="Proteomes" id="UP001219525">
    <property type="component" value="Unassembled WGS sequence"/>
</dbReference>
<feature type="region of interest" description="Disordered" evidence="1">
    <location>
        <begin position="94"/>
        <end position="126"/>
    </location>
</feature>
<evidence type="ECO:0000313" key="3">
    <source>
        <dbReference type="Proteomes" id="UP001219525"/>
    </source>
</evidence>
<evidence type="ECO:0000313" key="2">
    <source>
        <dbReference type="EMBL" id="KAJ7219570.1"/>
    </source>
</evidence>
<protein>
    <submittedName>
        <fullName evidence="2">Uncharacterized protein</fullName>
    </submittedName>
</protein>
<feature type="compositionally biased region" description="Acidic residues" evidence="1">
    <location>
        <begin position="111"/>
        <end position="126"/>
    </location>
</feature>
<accession>A0AAD6VU06</accession>
<proteinExistence type="predicted"/>
<sequence length="270" mass="29920">MDRRSNLEKDVVTVFLTEEAVRSVWRESPDSGKGKGLASGCRRQLGVLKKVGNKSKPFGRSWGSSLHKRWRCAGAAFATGKVLKGEPLNAGVHLTGGSAREVSDDGSIGEVSDDDTEEGDDDAEEGDNIAIGKRLIGAGKGWEWTSMIPCRTSVASFPTSSVPVVRVQESQQETRERLRGERQKIIDDMLAATGSIRPIPLADLSPNEFYTRQKKNNELREKICAPFLKQLEDWENNLSIEDCAALDDTPEEEAYMWQRYLEVTADLKDC</sequence>
<dbReference type="AlphaFoldDB" id="A0AAD6VU06"/>
<name>A0AAD6VU06_9AGAR</name>
<gene>
    <name evidence="2" type="ORF">GGX14DRAFT_592787</name>
</gene>
<reference evidence="2" key="1">
    <citation type="submission" date="2023-03" db="EMBL/GenBank/DDBJ databases">
        <title>Massive genome expansion in bonnet fungi (Mycena s.s.) driven by repeated elements and novel gene families across ecological guilds.</title>
        <authorList>
            <consortium name="Lawrence Berkeley National Laboratory"/>
            <person name="Harder C.B."/>
            <person name="Miyauchi S."/>
            <person name="Viragh M."/>
            <person name="Kuo A."/>
            <person name="Thoen E."/>
            <person name="Andreopoulos B."/>
            <person name="Lu D."/>
            <person name="Skrede I."/>
            <person name="Drula E."/>
            <person name="Henrissat B."/>
            <person name="Morin E."/>
            <person name="Kohler A."/>
            <person name="Barry K."/>
            <person name="LaButti K."/>
            <person name="Morin E."/>
            <person name="Salamov A."/>
            <person name="Lipzen A."/>
            <person name="Mereny Z."/>
            <person name="Hegedus B."/>
            <person name="Baldrian P."/>
            <person name="Stursova M."/>
            <person name="Weitz H."/>
            <person name="Taylor A."/>
            <person name="Grigoriev I.V."/>
            <person name="Nagy L.G."/>
            <person name="Martin F."/>
            <person name="Kauserud H."/>
        </authorList>
    </citation>
    <scope>NUCLEOTIDE SEQUENCE</scope>
    <source>
        <strain evidence="2">9144</strain>
    </source>
</reference>
<evidence type="ECO:0000256" key="1">
    <source>
        <dbReference type="SAM" id="MobiDB-lite"/>
    </source>
</evidence>